<evidence type="ECO:0000313" key="3">
    <source>
        <dbReference type="WBParaSite" id="HDID_0000740801-mRNA-1"/>
    </source>
</evidence>
<evidence type="ECO:0000313" key="2">
    <source>
        <dbReference type="Proteomes" id="UP000274504"/>
    </source>
</evidence>
<protein>
    <submittedName>
        <fullName evidence="3">MMS19 nucleotide excision repair protein</fullName>
    </submittedName>
</protein>
<name>A0A0R3SQP2_HYMDI</name>
<sequence length="434" mass="49196">MAENNLEESVEYIINLSSFSCHEEEVSSDAWQKLSSSIHSLFISLKDVKVDFKKLSSRTLVHLLLIAYGVVGNLQSSKKLINLDGKIVNLAYLVTDEIASSFNISGTLELMNTSIGNDDHVKREIIYYLILQETTRLITHLSNGSDISPLCKGPLFRDALLFTTLSVKYPTLNDGQQLNILHPFCLQLLEDYRTNIKLCGLTLLTHLSDQFLLSSWRLSGRAMATLEALAVQRTTSGQNMMILDLINSCSLKFIRKLEREDSIIWAEKFMEQLLVDANLEGNLEKRLLLLGSIYDTMQVLDKRISIQSKRLIEVIQNALLAPPQPVYKKNMKEKEQTSYLLLLKILMTFVDLTIDILYPDLIEMVVPPLGVFYELANERIDLISDAPFLESLSKSIIEIFDKLASPNTEFFRALLTEMSVTFPSLENIICKCTL</sequence>
<accession>A0A0R3SQP2</accession>
<reference evidence="1 2" key="2">
    <citation type="submission" date="2018-11" db="EMBL/GenBank/DDBJ databases">
        <authorList>
            <consortium name="Pathogen Informatics"/>
        </authorList>
    </citation>
    <scope>NUCLEOTIDE SEQUENCE [LARGE SCALE GENOMIC DNA]</scope>
</reference>
<organism evidence="3">
    <name type="scientific">Hymenolepis diminuta</name>
    <name type="common">Rat tapeworm</name>
    <dbReference type="NCBI Taxonomy" id="6216"/>
    <lineage>
        <taxon>Eukaryota</taxon>
        <taxon>Metazoa</taxon>
        <taxon>Spiralia</taxon>
        <taxon>Lophotrochozoa</taxon>
        <taxon>Platyhelminthes</taxon>
        <taxon>Cestoda</taxon>
        <taxon>Eucestoda</taxon>
        <taxon>Cyclophyllidea</taxon>
        <taxon>Hymenolepididae</taxon>
        <taxon>Hymenolepis</taxon>
    </lineage>
</organism>
<dbReference type="Proteomes" id="UP000274504">
    <property type="component" value="Unassembled WGS sequence"/>
</dbReference>
<dbReference type="EMBL" id="UYSG01010932">
    <property type="protein sequence ID" value="VDL59724.1"/>
    <property type="molecule type" value="Genomic_DNA"/>
</dbReference>
<gene>
    <name evidence="1" type="ORF">HDID_LOCUS7406</name>
</gene>
<evidence type="ECO:0000313" key="1">
    <source>
        <dbReference type="EMBL" id="VDL59724.1"/>
    </source>
</evidence>
<reference evidence="3" key="1">
    <citation type="submission" date="2017-02" db="UniProtKB">
        <authorList>
            <consortium name="WormBaseParasite"/>
        </authorList>
    </citation>
    <scope>IDENTIFICATION</scope>
</reference>
<dbReference type="WBParaSite" id="HDID_0000740801-mRNA-1">
    <property type="protein sequence ID" value="HDID_0000740801-mRNA-1"/>
    <property type="gene ID" value="HDID_0000740801"/>
</dbReference>
<dbReference type="AlphaFoldDB" id="A0A0R3SQP2"/>
<dbReference type="OrthoDB" id="6263063at2759"/>
<proteinExistence type="predicted"/>